<dbReference type="Pfam" id="PF07924">
    <property type="entry name" value="NuiA"/>
    <property type="match status" value="2"/>
</dbReference>
<dbReference type="InterPro" id="IPR012489">
    <property type="entry name" value="NucleaseA_inhib-like"/>
</dbReference>
<organism evidence="1 2">
    <name type="scientific">Calothrix parasitica NIES-267</name>
    <dbReference type="NCBI Taxonomy" id="1973488"/>
    <lineage>
        <taxon>Bacteria</taxon>
        <taxon>Bacillati</taxon>
        <taxon>Cyanobacteriota</taxon>
        <taxon>Cyanophyceae</taxon>
        <taxon>Nostocales</taxon>
        <taxon>Calotrichaceae</taxon>
        <taxon>Calothrix</taxon>
    </lineage>
</organism>
<accession>A0A1Z4LLI0</accession>
<evidence type="ECO:0000313" key="1">
    <source>
        <dbReference type="EMBL" id="BAY82097.1"/>
    </source>
</evidence>
<dbReference type="EMBL" id="AP018227">
    <property type="protein sequence ID" value="BAY82097.1"/>
    <property type="molecule type" value="Genomic_DNA"/>
</dbReference>
<dbReference type="OrthoDB" id="574253at2"/>
<dbReference type="SUPFAM" id="SSF82602">
    <property type="entry name" value="Nuclease A inhibitor (NuiA)"/>
    <property type="match status" value="2"/>
</dbReference>
<dbReference type="Proteomes" id="UP000218418">
    <property type="component" value="Chromosome"/>
</dbReference>
<dbReference type="AlphaFoldDB" id="A0A1Z4LLI0"/>
<name>A0A1Z4LLI0_9CYAN</name>
<gene>
    <name evidence="1" type="ORF">NIES267_15750</name>
</gene>
<sequence length="320" mass="36971">MKPSNTELIQQVGEITKNLRFDSESDASFEPFLWETNERGVLKLESFLLSEGFLFPFEPNDLLKFVSSQATWSPWGSSTPLKVATKMNEKYHELIDFFDSHFKTVFVYLVSNFGHKDSTVRKKAFKKSIIGNSQYYSLSKDELYELYTRGELSIEQEAFHIIIGETFDEEWLGITPKMYRANGKRGGERFVLNKASVNENSIHLKRSLEAMALELEFSLVECLGLYRKEKAVVEVGATKEELLYRLLGSMGFFRAFTFEDYCNEDRSNPFEFRLLDDFLKSNLDNLQEYIVGSTAKYFIYTIGHTEEKDVLGVSTLATWT</sequence>
<dbReference type="Gene3D" id="3.40.1460.10">
    <property type="entry name" value="Nuclease A inhibitor-like"/>
    <property type="match status" value="2"/>
</dbReference>
<reference evidence="1 2" key="1">
    <citation type="submission" date="2017-06" db="EMBL/GenBank/DDBJ databases">
        <title>Genome sequencing of cyanobaciteial culture collection at National Institute for Environmental Studies (NIES).</title>
        <authorList>
            <person name="Hirose Y."/>
            <person name="Shimura Y."/>
            <person name="Fujisawa T."/>
            <person name="Nakamura Y."/>
            <person name="Kawachi M."/>
        </authorList>
    </citation>
    <scope>NUCLEOTIDE SEQUENCE [LARGE SCALE GENOMIC DNA]</scope>
    <source>
        <strain evidence="1 2">NIES-267</strain>
    </source>
</reference>
<evidence type="ECO:0000313" key="2">
    <source>
        <dbReference type="Proteomes" id="UP000218418"/>
    </source>
</evidence>
<dbReference type="InterPro" id="IPR036587">
    <property type="entry name" value="NucleaseA_inhib-like_sf"/>
</dbReference>
<protein>
    <submittedName>
        <fullName evidence="1">Uncharacterized protein</fullName>
    </submittedName>
</protein>
<keyword evidence="2" id="KW-1185">Reference proteome</keyword>
<proteinExistence type="predicted"/>